<comment type="similarity">
    <text evidence="1">Belongs to the GDA1/CD39 NTPase family.</text>
</comment>
<reference evidence="3" key="1">
    <citation type="submission" date="2023-10" db="EMBL/GenBank/DDBJ databases">
        <authorList>
            <person name="Chen Y."/>
            <person name="Shah S."/>
            <person name="Dougan E. K."/>
            <person name="Thang M."/>
            <person name="Chan C."/>
        </authorList>
    </citation>
    <scope>NUCLEOTIDE SEQUENCE [LARGE SCALE GENOMIC DNA]</scope>
</reference>
<dbReference type="EMBL" id="CAUYUJ010004401">
    <property type="protein sequence ID" value="CAK0809390.1"/>
    <property type="molecule type" value="Genomic_DNA"/>
</dbReference>
<organism evidence="3 4">
    <name type="scientific">Prorocentrum cordatum</name>
    <dbReference type="NCBI Taxonomy" id="2364126"/>
    <lineage>
        <taxon>Eukaryota</taxon>
        <taxon>Sar</taxon>
        <taxon>Alveolata</taxon>
        <taxon>Dinophyceae</taxon>
        <taxon>Prorocentrales</taxon>
        <taxon>Prorocentraceae</taxon>
        <taxon>Prorocentrum</taxon>
    </lineage>
</organism>
<dbReference type="Proteomes" id="UP001189429">
    <property type="component" value="Unassembled WGS sequence"/>
</dbReference>
<evidence type="ECO:0008006" key="5">
    <source>
        <dbReference type="Google" id="ProtNLM"/>
    </source>
</evidence>
<protein>
    <recommendedName>
        <fullName evidence="5">Apyrase</fullName>
    </recommendedName>
</protein>
<accession>A0ABN9QT19</accession>
<dbReference type="Gene3D" id="3.30.420.150">
    <property type="entry name" value="Exopolyphosphatase. Domain 2"/>
    <property type="match status" value="1"/>
</dbReference>
<evidence type="ECO:0000313" key="4">
    <source>
        <dbReference type="Proteomes" id="UP001189429"/>
    </source>
</evidence>
<dbReference type="Pfam" id="PF01150">
    <property type="entry name" value="GDA1_CD39"/>
    <property type="match status" value="1"/>
</dbReference>
<dbReference type="PANTHER" id="PTHR11782">
    <property type="entry name" value="ADENOSINE/GUANOSINE DIPHOSPHATASE"/>
    <property type="match status" value="1"/>
</dbReference>
<keyword evidence="2" id="KW-0378">Hydrolase</keyword>
<sequence>MIVGTAGMRMLDKEVQDRIWKAVRDGIMAKDSGFPFSKMKLETRTASGVEEGTWALTTANFLTGRVTHSLIATHEKEHPIGLMDLGGGSTQIAVPTQMGAVVHSYLGFGMTHIREQIHNESRGGEDLGCYMRGYTVGPGKEG</sequence>
<evidence type="ECO:0000256" key="2">
    <source>
        <dbReference type="ARBA" id="ARBA00022801"/>
    </source>
</evidence>
<gene>
    <name evidence="3" type="ORF">PCOR1329_LOCUS14659</name>
</gene>
<feature type="non-terminal residue" evidence="3">
    <location>
        <position position="142"/>
    </location>
</feature>
<keyword evidence="4" id="KW-1185">Reference proteome</keyword>
<dbReference type="InterPro" id="IPR000407">
    <property type="entry name" value="GDA1_CD39_NTPase"/>
</dbReference>
<comment type="caution">
    <text evidence="3">The sequence shown here is derived from an EMBL/GenBank/DDBJ whole genome shotgun (WGS) entry which is preliminary data.</text>
</comment>
<proteinExistence type="inferred from homology"/>
<name>A0ABN9QT19_9DINO</name>
<evidence type="ECO:0000256" key="1">
    <source>
        <dbReference type="ARBA" id="ARBA00009283"/>
    </source>
</evidence>
<evidence type="ECO:0000313" key="3">
    <source>
        <dbReference type="EMBL" id="CAK0809390.1"/>
    </source>
</evidence>
<dbReference type="PANTHER" id="PTHR11782:SF83">
    <property type="entry name" value="GUANOSINE-DIPHOSPHATASE"/>
    <property type="match status" value="1"/>
</dbReference>